<dbReference type="InterPro" id="IPR023076">
    <property type="entry name" value="HMG_CoA_Rdtase_CS"/>
</dbReference>
<dbReference type="Pfam" id="PF00368">
    <property type="entry name" value="HMG-CoA_red"/>
    <property type="match status" value="1"/>
</dbReference>
<organism evidence="3 4">
    <name type="scientific">Oxyplasma meridianum</name>
    <dbReference type="NCBI Taxonomy" id="3073602"/>
    <lineage>
        <taxon>Archaea</taxon>
        <taxon>Methanobacteriati</taxon>
        <taxon>Thermoplasmatota</taxon>
        <taxon>Thermoplasmata</taxon>
        <taxon>Thermoplasmatales</taxon>
        <taxon>Thermoplasmataceae</taxon>
        <taxon>Oxyplasma</taxon>
    </lineage>
</organism>
<evidence type="ECO:0000313" key="3">
    <source>
        <dbReference type="EMBL" id="WYY00325.1"/>
    </source>
</evidence>
<dbReference type="GO" id="GO:0004420">
    <property type="term" value="F:hydroxymethylglutaryl-CoA reductase (NADPH) activity"/>
    <property type="evidence" value="ECO:0007669"/>
    <property type="project" value="InterPro"/>
</dbReference>
<dbReference type="KEGG" id="omr:OXIME_000891"/>
<dbReference type="SUPFAM" id="SSF56542">
    <property type="entry name" value="Substrate-binding domain of HMG-CoA reductase"/>
    <property type="match status" value="1"/>
</dbReference>
<dbReference type="PANTHER" id="PTHR10572">
    <property type="entry name" value="3-HYDROXY-3-METHYLGLUTARYL-COENZYME A REDUCTASE"/>
    <property type="match status" value="1"/>
</dbReference>
<dbReference type="SUPFAM" id="SSF55035">
    <property type="entry name" value="NAD-binding domain of HMG-CoA reductase"/>
    <property type="match status" value="1"/>
</dbReference>
<evidence type="ECO:0000256" key="1">
    <source>
        <dbReference type="ARBA" id="ARBA00007661"/>
    </source>
</evidence>
<evidence type="ECO:0000313" key="4">
    <source>
        <dbReference type="Proteomes" id="UP001451606"/>
    </source>
</evidence>
<dbReference type="PANTHER" id="PTHR10572:SF24">
    <property type="entry name" value="3-HYDROXY-3-METHYLGLUTARYL-COENZYME A REDUCTASE"/>
    <property type="match status" value="1"/>
</dbReference>
<keyword evidence="2 3" id="KW-0560">Oxidoreductase</keyword>
<dbReference type="GO" id="GO:0140643">
    <property type="term" value="F:hydroxymethylglutaryl-CoA reductase (NADH) activity"/>
    <property type="evidence" value="ECO:0007669"/>
    <property type="project" value="UniProtKB-EC"/>
</dbReference>
<reference evidence="3 4" key="1">
    <citation type="submission" date="2023-09" db="EMBL/GenBank/DDBJ databases">
        <authorList>
            <person name="Golyshina O.V."/>
            <person name="Lunev E.A."/>
            <person name="Bargiela R."/>
            <person name="Gaines M.C."/>
            <person name="Daum B."/>
            <person name="Bale N.J."/>
            <person name="Koenen M."/>
            <person name="Sinninghe Damst J.S."/>
            <person name="Yakimov M."/>
            <person name="Golyshin P.N."/>
        </authorList>
    </citation>
    <scope>NUCLEOTIDE SEQUENCE [LARGE SCALE GENOMIC DNA]</scope>
    <source>
        <strain evidence="3 4">M1</strain>
    </source>
</reference>
<proteinExistence type="inferred from homology"/>
<dbReference type="InterPro" id="IPR023074">
    <property type="entry name" value="HMG_CoA_Rdtase_cat_sf"/>
</dbReference>
<dbReference type="EMBL" id="CP133772">
    <property type="protein sequence ID" value="WYY00325.1"/>
    <property type="molecule type" value="Genomic_DNA"/>
</dbReference>
<dbReference type="InterPro" id="IPR002202">
    <property type="entry name" value="HMG_CoA_Rdtase"/>
</dbReference>
<dbReference type="RefSeq" id="WP_393970666.1">
    <property type="nucleotide sequence ID" value="NZ_CP133772.1"/>
</dbReference>
<gene>
    <name evidence="3" type="ORF">OXIME_000891</name>
</gene>
<sequence length="423" mass="46166">MEKSSKISGFYKKTPEERLQIVGCFSDLNESEKQILRNTGSMKMELADKLVENVISTMEIPLGIATNFIINEKEYLIPMAVEEPSVIAACSNAARIARESGGFRSESTSPVMIGQIQIVDIPSLEKAVQSLSLKKEEILRESNTRSQTLSKMSAGAIDMEIRTFNKINDMIVVHIFVDVRDAMGANVVNTMCEYVAPIVEKITGGRSILRILSNLSVRRISRSKAIFRKDLVGGSQIVKNIVKASELANIDPFRAATHNKGIMNGIDAVILATMNDWRSVEANAHTYGHVTGNLSLTKFEEDENGDLVGSIEIPMAVGTVGGTTGTVEKAKISRKILGVENSSDMANVLAAVGLAQNFAALRALCDEGIQKGHMSLHARNIALEAGSRPEEVDVVVSEMLKEGTINRKTAERIVKEMRNKSDE</sequence>
<accession>A0AAX4NHW8</accession>
<name>A0AAX4NHW8_9ARCH</name>
<dbReference type="Gene3D" id="1.10.8.660">
    <property type="match status" value="1"/>
</dbReference>
<dbReference type="EC" id="1.1.1.88" evidence="3"/>
<dbReference type="Gene3D" id="3.90.770.10">
    <property type="entry name" value="3-hydroxy-3-methylglutaryl-coenzyme A Reductase, Chain A, domain 2"/>
    <property type="match status" value="2"/>
</dbReference>
<evidence type="ECO:0000256" key="2">
    <source>
        <dbReference type="ARBA" id="ARBA00023002"/>
    </source>
</evidence>
<dbReference type="InterPro" id="IPR009029">
    <property type="entry name" value="HMG_CoA_Rdtase_sub-bd_dom_sf"/>
</dbReference>
<dbReference type="PRINTS" id="PR00071">
    <property type="entry name" value="HMGCOARDTASE"/>
</dbReference>
<protein>
    <submittedName>
        <fullName evidence="3">Hydroxymethylglutaryl-CoA reductase, degradative</fullName>
        <ecNumber evidence="3">1.1.1.88</ecNumber>
    </submittedName>
</protein>
<comment type="similarity">
    <text evidence="1">Belongs to the HMG-CoA reductase family.</text>
</comment>
<dbReference type="AlphaFoldDB" id="A0AAX4NHW8"/>
<dbReference type="Proteomes" id="UP001451606">
    <property type="component" value="Chromosome"/>
</dbReference>
<dbReference type="PROSITE" id="PS50065">
    <property type="entry name" value="HMG_COA_REDUCTASE_4"/>
    <property type="match status" value="1"/>
</dbReference>
<keyword evidence="4" id="KW-1185">Reference proteome</keyword>
<dbReference type="GeneID" id="95967626"/>
<dbReference type="InterPro" id="IPR009023">
    <property type="entry name" value="HMG_CoA_Rdtase_NAD(P)-bd_sf"/>
</dbReference>
<dbReference type="InterPro" id="IPR004553">
    <property type="entry name" value="HMG_CoA_Rdtase_bac-typ"/>
</dbReference>
<dbReference type="PROSITE" id="PS00066">
    <property type="entry name" value="HMG_COA_REDUCTASE_1"/>
    <property type="match status" value="1"/>
</dbReference>
<dbReference type="NCBIfam" id="TIGR00532">
    <property type="entry name" value="HMG_CoA_R_NAD"/>
    <property type="match status" value="1"/>
</dbReference>
<dbReference type="CDD" id="cd00644">
    <property type="entry name" value="HMG-CoA_reductase_classII"/>
    <property type="match status" value="1"/>
</dbReference>
<dbReference type="GO" id="GO:0015936">
    <property type="term" value="P:coenzyme A metabolic process"/>
    <property type="evidence" value="ECO:0007669"/>
    <property type="project" value="InterPro"/>
</dbReference>